<dbReference type="SUPFAM" id="SSF55811">
    <property type="entry name" value="Nudix"/>
    <property type="match status" value="1"/>
</dbReference>
<evidence type="ECO:0000313" key="6">
    <source>
        <dbReference type="Proteomes" id="UP000017090"/>
    </source>
</evidence>
<sequence length="157" mass="17346">MEQEKKGKMGQSVKAMVFHGGKLLLLQKNDGRRHHWEFPGGGLEQDEDFIAALRREVHEETGLAVAVLAPVGIWHYCCGGSCLNGVIFAAAAETAAVRLSHEHLQYAWVGPQELGGYRLHGSLCRSLRQMRAFAGAGGWRQVQPFLQAFGEVRYDGE</sequence>
<evidence type="ECO:0000313" key="5">
    <source>
        <dbReference type="EMBL" id="ERT59221.1"/>
    </source>
</evidence>
<dbReference type="Proteomes" id="UP000017090">
    <property type="component" value="Unassembled WGS sequence"/>
</dbReference>
<comment type="similarity">
    <text evidence="3">Belongs to the Nudix hydrolase family.</text>
</comment>
<accession>U7UIV4</accession>
<dbReference type="eggNOG" id="COG1051">
    <property type="taxonomic scope" value="Bacteria"/>
</dbReference>
<dbReference type="PANTHER" id="PTHR43046:SF14">
    <property type="entry name" value="MUTT_NUDIX FAMILY PROTEIN"/>
    <property type="match status" value="1"/>
</dbReference>
<dbReference type="AlphaFoldDB" id="U7UIV4"/>
<dbReference type="RefSeq" id="WP_023053848.1">
    <property type="nucleotide sequence ID" value="NZ_AWXA01000037.1"/>
</dbReference>
<dbReference type="PROSITE" id="PS00893">
    <property type="entry name" value="NUDIX_BOX"/>
    <property type="match status" value="1"/>
</dbReference>
<dbReference type="PRINTS" id="PR00502">
    <property type="entry name" value="NUDIXFAMILY"/>
</dbReference>
<evidence type="ECO:0000256" key="1">
    <source>
        <dbReference type="ARBA" id="ARBA00001946"/>
    </source>
</evidence>
<evidence type="ECO:0000256" key="2">
    <source>
        <dbReference type="ARBA" id="ARBA00022801"/>
    </source>
</evidence>
<dbReference type="InterPro" id="IPR020476">
    <property type="entry name" value="Nudix_hydrolase"/>
</dbReference>
<evidence type="ECO:0000259" key="4">
    <source>
        <dbReference type="PROSITE" id="PS51462"/>
    </source>
</evidence>
<reference evidence="5 6" key="1">
    <citation type="submission" date="2013-09" db="EMBL/GenBank/DDBJ databases">
        <authorList>
            <person name="Durkin A.S."/>
            <person name="Haft D.R."/>
            <person name="McCorrison J."/>
            <person name="Torralba M."/>
            <person name="Gillis M."/>
            <person name="Haft D.H."/>
            <person name="Methe B."/>
            <person name="Sutton G."/>
            <person name="Nelson K.E."/>
        </authorList>
    </citation>
    <scope>NUCLEOTIDE SEQUENCE [LARGE SCALE GENOMIC DNA]</scope>
    <source>
        <strain evidence="5 6">BV3C16-1</strain>
    </source>
</reference>
<keyword evidence="2 3" id="KW-0378">Hydrolase</keyword>
<dbReference type="Pfam" id="PF00293">
    <property type="entry name" value="NUDIX"/>
    <property type="match status" value="1"/>
</dbReference>
<feature type="domain" description="Nudix hydrolase" evidence="4">
    <location>
        <begin position="8"/>
        <end position="132"/>
    </location>
</feature>
<evidence type="ECO:0000256" key="3">
    <source>
        <dbReference type="RuleBase" id="RU003476"/>
    </source>
</evidence>
<keyword evidence="6" id="KW-1185">Reference proteome</keyword>
<dbReference type="GO" id="GO:0016787">
    <property type="term" value="F:hydrolase activity"/>
    <property type="evidence" value="ECO:0007669"/>
    <property type="project" value="UniProtKB-KW"/>
</dbReference>
<dbReference type="STRING" id="1111454.HMPREF1250_1463"/>
<comment type="caution">
    <text evidence="5">The sequence shown here is derived from an EMBL/GenBank/DDBJ whole genome shotgun (WGS) entry which is preliminary data.</text>
</comment>
<dbReference type="PATRIC" id="fig|1111454.3.peg.1382"/>
<dbReference type="PROSITE" id="PS51462">
    <property type="entry name" value="NUDIX"/>
    <property type="match status" value="1"/>
</dbReference>
<organism evidence="5 6">
    <name type="scientific">Megasphaera vaginalis</name>
    <name type="common">ex Srinivasan et al. 2021</name>
    <dbReference type="NCBI Taxonomy" id="1111454"/>
    <lineage>
        <taxon>Bacteria</taxon>
        <taxon>Bacillati</taxon>
        <taxon>Bacillota</taxon>
        <taxon>Negativicutes</taxon>
        <taxon>Veillonellales</taxon>
        <taxon>Veillonellaceae</taxon>
        <taxon>Megasphaera</taxon>
    </lineage>
</organism>
<dbReference type="EMBL" id="AWXA01000037">
    <property type="protein sequence ID" value="ERT59221.1"/>
    <property type="molecule type" value="Genomic_DNA"/>
</dbReference>
<name>U7UIV4_9FIRM</name>
<dbReference type="PANTHER" id="PTHR43046">
    <property type="entry name" value="GDP-MANNOSE MANNOSYL HYDROLASE"/>
    <property type="match status" value="1"/>
</dbReference>
<dbReference type="Gene3D" id="3.90.79.10">
    <property type="entry name" value="Nucleoside Triphosphate Pyrophosphohydrolase"/>
    <property type="match status" value="1"/>
</dbReference>
<dbReference type="InterPro" id="IPR015797">
    <property type="entry name" value="NUDIX_hydrolase-like_dom_sf"/>
</dbReference>
<dbReference type="InterPro" id="IPR020084">
    <property type="entry name" value="NUDIX_hydrolase_CS"/>
</dbReference>
<proteinExistence type="inferred from homology"/>
<comment type="cofactor">
    <cofactor evidence="1">
        <name>Mg(2+)</name>
        <dbReference type="ChEBI" id="CHEBI:18420"/>
    </cofactor>
</comment>
<protein>
    <submittedName>
        <fullName evidence="5">NUDIX domain protein</fullName>
    </submittedName>
</protein>
<dbReference type="InterPro" id="IPR000086">
    <property type="entry name" value="NUDIX_hydrolase_dom"/>
</dbReference>
<gene>
    <name evidence="5" type="ORF">HMPREF1250_1463</name>
</gene>